<dbReference type="InterPro" id="IPR002110">
    <property type="entry name" value="Ankyrin_rpt"/>
</dbReference>
<dbReference type="EMBL" id="CP111014">
    <property type="protein sequence ID" value="WAR00031.1"/>
    <property type="molecule type" value="Genomic_DNA"/>
</dbReference>
<dbReference type="PANTHER" id="PTHR10117">
    <property type="entry name" value="TRANSIENT RECEPTOR POTENTIAL CHANNEL"/>
    <property type="match status" value="1"/>
</dbReference>
<name>A0ABY7DUM7_MYAAR</name>
<feature type="repeat" description="ANK" evidence="5">
    <location>
        <begin position="156"/>
        <end position="188"/>
    </location>
</feature>
<evidence type="ECO:0000259" key="6">
    <source>
        <dbReference type="SMART" id="SM01420"/>
    </source>
</evidence>
<dbReference type="PANTHER" id="PTHR10117:SF79">
    <property type="entry name" value="SHORT TRANSIENT RECEPTOR POTENTIAL CHANNEL 3-LIKE"/>
    <property type="match status" value="1"/>
</dbReference>
<dbReference type="SUPFAM" id="SSF48403">
    <property type="entry name" value="Ankyrin repeat"/>
    <property type="match status" value="1"/>
</dbReference>
<dbReference type="PROSITE" id="PS50088">
    <property type="entry name" value="ANK_REPEAT"/>
    <property type="match status" value="1"/>
</dbReference>
<feature type="domain" description="Transient receptor ion channel" evidence="6">
    <location>
        <begin position="191"/>
        <end position="253"/>
    </location>
</feature>
<dbReference type="Proteomes" id="UP001164746">
    <property type="component" value="Chromosome 3"/>
</dbReference>
<dbReference type="SMART" id="SM01420">
    <property type="entry name" value="TRP_2"/>
    <property type="match status" value="1"/>
</dbReference>
<protein>
    <submittedName>
        <fullName evidence="7">TRPC3-like protein</fullName>
    </submittedName>
</protein>
<keyword evidence="1" id="KW-0813">Transport</keyword>
<dbReference type="InterPro" id="IPR013555">
    <property type="entry name" value="TRP_dom"/>
</dbReference>
<reference evidence="7" key="1">
    <citation type="submission" date="2022-11" db="EMBL/GenBank/DDBJ databases">
        <title>Centuries of genome instability and evolution in soft-shell clam transmissible cancer (bioRxiv).</title>
        <authorList>
            <person name="Hart S.F.M."/>
            <person name="Yonemitsu M.A."/>
            <person name="Giersch R.M."/>
            <person name="Beal B.F."/>
            <person name="Arriagada G."/>
            <person name="Davis B.W."/>
            <person name="Ostrander E.A."/>
            <person name="Goff S.P."/>
            <person name="Metzger M.J."/>
        </authorList>
    </citation>
    <scope>NUCLEOTIDE SEQUENCE</scope>
    <source>
        <strain evidence="7">MELC-2E11</strain>
        <tissue evidence="7">Siphon/mantle</tissue>
    </source>
</reference>
<dbReference type="Pfam" id="PF08344">
    <property type="entry name" value="TRP_2"/>
    <property type="match status" value="1"/>
</dbReference>
<keyword evidence="8" id="KW-1185">Reference proteome</keyword>
<keyword evidence="3" id="KW-0406">Ion transport</keyword>
<proteinExistence type="predicted"/>
<keyword evidence="5" id="KW-0040">ANK repeat</keyword>
<dbReference type="Gene3D" id="1.25.40.20">
    <property type="entry name" value="Ankyrin repeat-containing domain"/>
    <property type="match status" value="1"/>
</dbReference>
<dbReference type="Pfam" id="PF00023">
    <property type="entry name" value="Ank"/>
    <property type="match status" value="1"/>
</dbReference>
<organism evidence="7 8">
    <name type="scientific">Mya arenaria</name>
    <name type="common">Soft-shell clam</name>
    <dbReference type="NCBI Taxonomy" id="6604"/>
    <lineage>
        <taxon>Eukaryota</taxon>
        <taxon>Metazoa</taxon>
        <taxon>Spiralia</taxon>
        <taxon>Lophotrochozoa</taxon>
        <taxon>Mollusca</taxon>
        <taxon>Bivalvia</taxon>
        <taxon>Autobranchia</taxon>
        <taxon>Heteroconchia</taxon>
        <taxon>Euheterodonta</taxon>
        <taxon>Imparidentia</taxon>
        <taxon>Neoheterodontei</taxon>
        <taxon>Myida</taxon>
        <taxon>Myoidea</taxon>
        <taxon>Myidae</taxon>
        <taxon>Mya</taxon>
    </lineage>
</organism>
<keyword evidence="4" id="KW-0407">Ion channel</keyword>
<sequence length="363" mass="41876">MPYSNVKKQEAIAELESMSSAAKTKMWRRSNSRKSLLSTRASSTDSTMVQYFVQVDVEDEFLHAAEFGDIMTVRRLIGDNPDLNADCIDVVEILLERSSRQHVNEAVLQAISAGHVQIAESILKHKRYYEIWKDRKKFGDDDHFFKTQFEDSQFSPDITPLILAAQKNQYEIVQLLLLRGERIRSPHKFSCLCQECVNKRKFDQLRAAKHRLNAYKGMASDAYISLSSKDPILTAFQLSRELTQLSKAEKCFKQEYKELTRQLSEYVVKLLDRVRTQDELELVLNKTGKPSEDRYSTLARLKLAVQYKEKKFVSHPSCQQRLDKSWFEGVDGFKKAGFFKRFALISALLARLSLPGHPLHHCS</sequence>
<evidence type="ECO:0000313" key="8">
    <source>
        <dbReference type="Proteomes" id="UP001164746"/>
    </source>
</evidence>
<evidence type="ECO:0000256" key="3">
    <source>
        <dbReference type="ARBA" id="ARBA00023065"/>
    </source>
</evidence>
<dbReference type="InterPro" id="IPR036770">
    <property type="entry name" value="Ankyrin_rpt-contain_sf"/>
</dbReference>
<evidence type="ECO:0000313" key="7">
    <source>
        <dbReference type="EMBL" id="WAR00031.1"/>
    </source>
</evidence>
<evidence type="ECO:0000256" key="1">
    <source>
        <dbReference type="ARBA" id="ARBA00022448"/>
    </source>
</evidence>
<keyword evidence="2" id="KW-0677">Repeat</keyword>
<dbReference type="InterPro" id="IPR002153">
    <property type="entry name" value="TRPC_channel"/>
</dbReference>
<evidence type="ECO:0000256" key="5">
    <source>
        <dbReference type="PROSITE-ProRule" id="PRU00023"/>
    </source>
</evidence>
<accession>A0ABY7DUM7</accession>
<evidence type="ECO:0000256" key="4">
    <source>
        <dbReference type="ARBA" id="ARBA00023303"/>
    </source>
</evidence>
<evidence type="ECO:0000256" key="2">
    <source>
        <dbReference type="ARBA" id="ARBA00022737"/>
    </source>
</evidence>
<gene>
    <name evidence="7" type="ORF">MAR_024403</name>
</gene>